<organism evidence="2 3">
    <name type="scientific">Svornostia abyssi</name>
    <dbReference type="NCBI Taxonomy" id="2898438"/>
    <lineage>
        <taxon>Bacteria</taxon>
        <taxon>Bacillati</taxon>
        <taxon>Actinomycetota</taxon>
        <taxon>Thermoleophilia</taxon>
        <taxon>Solirubrobacterales</taxon>
        <taxon>Baekduiaceae</taxon>
        <taxon>Svornostia</taxon>
    </lineage>
</organism>
<sequence>MKHRASLRRNAAELTCFGTVVVGLAFSIALVGYDYRRTTGFTFEQVRYLFPLLGLYAAVVATATLGLGNRRAPALAVAMITLITLHGVSGLILTVGRYYGS</sequence>
<evidence type="ECO:0000313" key="2">
    <source>
        <dbReference type="EMBL" id="UUY04116.1"/>
    </source>
</evidence>
<dbReference type="RefSeq" id="WP_353864609.1">
    <property type="nucleotide sequence ID" value="NZ_CP088295.1"/>
</dbReference>
<name>A0ABY5PHH2_9ACTN</name>
<dbReference type="EMBL" id="CP088295">
    <property type="protein sequence ID" value="UUY04116.1"/>
    <property type="molecule type" value="Genomic_DNA"/>
</dbReference>
<reference evidence="3" key="1">
    <citation type="submission" date="2021-11" db="EMBL/GenBank/DDBJ databases">
        <title>Cultivation dependent microbiological survey of springs from the worlds oldest radium mine currently devoted to the extraction of radon-saturated water.</title>
        <authorList>
            <person name="Kapinusova G."/>
            <person name="Smrhova T."/>
            <person name="Strejcek M."/>
            <person name="Suman J."/>
            <person name="Jani K."/>
            <person name="Pajer P."/>
            <person name="Uhlik O."/>
        </authorList>
    </citation>
    <scope>NUCLEOTIDE SEQUENCE [LARGE SCALE GENOMIC DNA]</scope>
    <source>
        <strain evidence="3">J379</strain>
    </source>
</reference>
<feature type="transmembrane region" description="Helical" evidence="1">
    <location>
        <begin position="74"/>
        <end position="99"/>
    </location>
</feature>
<feature type="transmembrane region" description="Helical" evidence="1">
    <location>
        <begin position="12"/>
        <end position="33"/>
    </location>
</feature>
<protein>
    <submittedName>
        <fullName evidence="2">Uncharacterized protein</fullName>
    </submittedName>
</protein>
<keyword evidence="1" id="KW-0472">Membrane</keyword>
<keyword evidence="1" id="KW-0812">Transmembrane</keyword>
<feature type="transmembrane region" description="Helical" evidence="1">
    <location>
        <begin position="48"/>
        <end position="67"/>
    </location>
</feature>
<dbReference type="Proteomes" id="UP001058860">
    <property type="component" value="Chromosome"/>
</dbReference>
<evidence type="ECO:0000256" key="1">
    <source>
        <dbReference type="SAM" id="Phobius"/>
    </source>
</evidence>
<evidence type="ECO:0000313" key="3">
    <source>
        <dbReference type="Proteomes" id="UP001058860"/>
    </source>
</evidence>
<gene>
    <name evidence="2" type="ORF">LRS13_00890</name>
</gene>
<proteinExistence type="predicted"/>
<keyword evidence="3" id="KW-1185">Reference proteome</keyword>
<accession>A0ABY5PHH2</accession>
<keyword evidence="1" id="KW-1133">Transmembrane helix</keyword>